<sequence length="70" mass="7621">MDRDHYVRKHGWEAITTLSLAVIAASLVGMLLTQQVSAKLGSTMLVISTSALANSIRYRASLQAKEDHHG</sequence>
<evidence type="ECO:0000313" key="2">
    <source>
        <dbReference type="EMBL" id="OBX34982.1"/>
    </source>
</evidence>
<accession>A0A1B8NYB3</accession>
<protein>
    <submittedName>
        <fullName evidence="2">Uncharacterized protein</fullName>
    </submittedName>
</protein>
<gene>
    <name evidence="2" type="ORF">A8U91_04045</name>
</gene>
<keyword evidence="1" id="KW-0812">Transmembrane</keyword>
<comment type="caution">
    <text evidence="2">The sequence shown here is derived from an EMBL/GenBank/DDBJ whole genome shotgun (WGS) entry which is preliminary data.</text>
</comment>
<evidence type="ECO:0000256" key="1">
    <source>
        <dbReference type="SAM" id="Phobius"/>
    </source>
</evidence>
<organism evidence="2 3">
    <name type="scientific">Halomonas elongata</name>
    <dbReference type="NCBI Taxonomy" id="2746"/>
    <lineage>
        <taxon>Bacteria</taxon>
        <taxon>Pseudomonadati</taxon>
        <taxon>Pseudomonadota</taxon>
        <taxon>Gammaproteobacteria</taxon>
        <taxon>Oceanospirillales</taxon>
        <taxon>Halomonadaceae</taxon>
        <taxon>Halomonas</taxon>
    </lineage>
</organism>
<proteinExistence type="predicted"/>
<feature type="transmembrane region" description="Helical" evidence="1">
    <location>
        <begin position="12"/>
        <end position="32"/>
    </location>
</feature>
<reference evidence="2 3" key="1">
    <citation type="submission" date="2016-06" db="EMBL/GenBank/DDBJ databases">
        <title>Genome sequence of halotolerant plant growth promoting strain of Halomonas elongata HEK1 isolated from salterns of Rann of Kutch, Gujarat, India.</title>
        <authorList>
            <person name="Gaba S."/>
            <person name="Singh R.N."/>
            <person name="Abrol S."/>
            <person name="Kaushik R."/>
            <person name="Saxena A.K."/>
        </authorList>
    </citation>
    <scope>NUCLEOTIDE SEQUENCE [LARGE SCALE GENOMIC DNA]</scope>
    <source>
        <strain evidence="2 3">HEK1</strain>
    </source>
</reference>
<evidence type="ECO:0000313" key="3">
    <source>
        <dbReference type="Proteomes" id="UP000092504"/>
    </source>
</evidence>
<dbReference type="EMBL" id="MAJD01000002">
    <property type="protein sequence ID" value="OBX34982.1"/>
    <property type="molecule type" value="Genomic_DNA"/>
</dbReference>
<dbReference type="AlphaFoldDB" id="A0A1B8NYB3"/>
<dbReference type="Proteomes" id="UP000092504">
    <property type="component" value="Unassembled WGS sequence"/>
</dbReference>
<keyword evidence="1" id="KW-1133">Transmembrane helix</keyword>
<name>A0A1B8NYB3_HALEL</name>
<keyword evidence="1" id="KW-0472">Membrane</keyword>